<evidence type="ECO:0000313" key="2">
    <source>
        <dbReference type="EMBL" id="CEK53955.1"/>
    </source>
</evidence>
<dbReference type="AlphaFoldDB" id="A0A0B6YEQ9"/>
<feature type="region of interest" description="Disordered" evidence="1">
    <location>
        <begin position="32"/>
        <end position="56"/>
    </location>
</feature>
<organism evidence="2">
    <name type="scientific">Arion vulgaris</name>
    <dbReference type="NCBI Taxonomy" id="1028688"/>
    <lineage>
        <taxon>Eukaryota</taxon>
        <taxon>Metazoa</taxon>
        <taxon>Spiralia</taxon>
        <taxon>Lophotrochozoa</taxon>
        <taxon>Mollusca</taxon>
        <taxon>Gastropoda</taxon>
        <taxon>Heterobranchia</taxon>
        <taxon>Euthyneura</taxon>
        <taxon>Panpulmonata</taxon>
        <taxon>Eupulmonata</taxon>
        <taxon>Stylommatophora</taxon>
        <taxon>Helicina</taxon>
        <taxon>Arionoidea</taxon>
        <taxon>Arionidae</taxon>
        <taxon>Arion</taxon>
    </lineage>
</organism>
<sequence>AALRGVSCYKKENKPTEVSVESLPLNTVAQTSDKNGAIHNNRTNESMEKMMTSMKQ</sequence>
<gene>
    <name evidence="2" type="primary">ORF21635</name>
</gene>
<name>A0A0B6YEQ9_9EUPU</name>
<feature type="compositionally biased region" description="Polar residues" evidence="1">
    <location>
        <begin position="32"/>
        <end position="44"/>
    </location>
</feature>
<feature type="non-terminal residue" evidence="2">
    <location>
        <position position="1"/>
    </location>
</feature>
<evidence type="ECO:0000256" key="1">
    <source>
        <dbReference type="SAM" id="MobiDB-lite"/>
    </source>
</evidence>
<proteinExistence type="predicted"/>
<accession>A0A0B6YEQ9</accession>
<protein>
    <submittedName>
        <fullName evidence="2">Uncharacterized protein</fullName>
    </submittedName>
</protein>
<reference evidence="2" key="1">
    <citation type="submission" date="2014-12" db="EMBL/GenBank/DDBJ databases">
        <title>Insight into the proteome of Arion vulgaris.</title>
        <authorList>
            <person name="Aradska J."/>
            <person name="Bulat T."/>
            <person name="Smidak R."/>
            <person name="Sarate P."/>
            <person name="Gangsoo J."/>
            <person name="Sialana F."/>
            <person name="Bilban M."/>
            <person name="Lubec G."/>
        </authorList>
    </citation>
    <scope>NUCLEOTIDE SEQUENCE</scope>
    <source>
        <tissue evidence="2">Skin</tissue>
    </source>
</reference>
<dbReference type="EMBL" id="HACG01007090">
    <property type="protein sequence ID" value="CEK53955.1"/>
    <property type="molecule type" value="Transcribed_RNA"/>
</dbReference>